<dbReference type="Proteomes" id="UP000019086">
    <property type="component" value="Chromosome"/>
</dbReference>
<dbReference type="KEGG" id="btra:F544_20770"/>
<evidence type="ECO:0000313" key="2">
    <source>
        <dbReference type="Proteomes" id="UP000019086"/>
    </source>
</evidence>
<proteinExistence type="predicted"/>
<reference evidence="1 2" key="1">
    <citation type="submission" date="2013-12" db="EMBL/GenBank/DDBJ databases">
        <title>Annotation of the Bibersteinia trehalosi USDA-ARS-USMARC-190 complete genome.</title>
        <authorList>
            <person name="Harhay G.P."/>
            <person name="McVey S."/>
            <person name="Clawson M.L."/>
            <person name="Bono J."/>
            <person name="Heaton M.P."/>
            <person name="Chitko-Mckown C.G."/>
            <person name="Harhay D.M."/>
            <person name="Smith T.P.L."/>
        </authorList>
    </citation>
    <scope>NUCLEOTIDE SEQUENCE [LARGE SCALE GENOMIC DNA]</scope>
    <source>
        <strain evidence="1 2">USDA-ARS-USMARC-190</strain>
    </source>
</reference>
<dbReference type="EMBL" id="CP006956">
    <property type="protein sequence ID" value="AHG87305.1"/>
    <property type="molecule type" value="Genomic_DNA"/>
</dbReference>
<dbReference type="PATRIC" id="fig|1263832.3.peg.2065"/>
<name>W0RAH1_BIBTR</name>
<dbReference type="HOGENOM" id="CLU_3305408_0_0_6"/>
<organism evidence="1 2">
    <name type="scientific">Bibersteinia trehalosi USDA-ARS-USMARC-190</name>
    <dbReference type="NCBI Taxonomy" id="1263832"/>
    <lineage>
        <taxon>Bacteria</taxon>
        <taxon>Pseudomonadati</taxon>
        <taxon>Pseudomonadota</taxon>
        <taxon>Gammaproteobacteria</taxon>
        <taxon>Pasteurellales</taxon>
        <taxon>Pasteurellaceae</taxon>
        <taxon>Bibersteinia</taxon>
    </lineage>
</organism>
<sequence>MSLTAKGFFLFLLFLYSYILFSRQIVEKFFPTSQNKERM</sequence>
<dbReference type="AlphaFoldDB" id="W0RAH1"/>
<gene>
    <name evidence="1" type="ORF">F544_20770</name>
</gene>
<accession>W0RAH1</accession>
<protein>
    <submittedName>
        <fullName evidence="1">Uncharacterized protein</fullName>
    </submittedName>
</protein>
<evidence type="ECO:0000313" key="1">
    <source>
        <dbReference type="EMBL" id="AHG87305.1"/>
    </source>
</evidence>